<comment type="subcellular location">
    <subcellularLocation>
        <location evidence="10">Cytoplasm</location>
    </subcellularLocation>
    <subcellularLocation>
        <location evidence="10">Nucleus</location>
    </subcellularLocation>
</comment>
<feature type="binding site" evidence="10">
    <location>
        <position position="19"/>
    </location>
    <ligand>
        <name>ATP</name>
        <dbReference type="ChEBI" id="CHEBI:30616"/>
    </ligand>
</feature>
<dbReference type="InterPro" id="IPR027417">
    <property type="entry name" value="P-loop_NTPase"/>
</dbReference>
<keyword evidence="4 10" id="KW-0698">rRNA processing</keyword>
<evidence type="ECO:0000256" key="5">
    <source>
        <dbReference type="ARBA" id="ARBA00022679"/>
    </source>
</evidence>
<dbReference type="EC" id="2.7.4.3" evidence="10"/>
<accession>A0A086KWU9</accession>
<evidence type="ECO:0000256" key="2">
    <source>
        <dbReference type="ARBA" id="ARBA00022490"/>
    </source>
</evidence>
<evidence type="ECO:0000256" key="6">
    <source>
        <dbReference type="ARBA" id="ARBA00022741"/>
    </source>
</evidence>
<dbReference type="Pfam" id="PF13238">
    <property type="entry name" value="AAA_18"/>
    <property type="match status" value="1"/>
</dbReference>
<evidence type="ECO:0000313" key="11">
    <source>
        <dbReference type="EMBL" id="KFG48867.1"/>
    </source>
</evidence>
<dbReference type="InterPro" id="IPR020618">
    <property type="entry name" value="Adenyl_kinase_AK6"/>
</dbReference>
<feature type="binding site" evidence="10">
    <location>
        <position position="16"/>
    </location>
    <ligand>
        <name>ATP</name>
        <dbReference type="ChEBI" id="CHEBI:30616"/>
    </ligand>
</feature>
<evidence type="ECO:0000256" key="1">
    <source>
        <dbReference type="ARBA" id="ARBA00000582"/>
    </source>
</evidence>
<sequence length="170" mass="19703">MRNRPNILVTGTPGVGKTTFCRQLALETGMEHVNVGQLIKDERLFTEWDDEKNCSIFDEDLVVNKLEDIVSDGNKIVDFHSCDFMPDEWFDLVYVLRADTAVLYDRLEKRHYKEEKIRENVECEIFRVLLDEAIEAFGEDKVKELQSNNFTDLSDNVSAVMTSVNEWSSQ</sequence>
<evidence type="ECO:0000256" key="9">
    <source>
        <dbReference type="ARBA" id="ARBA00023242"/>
    </source>
</evidence>
<name>A0A086KWU9_TOXGO</name>
<evidence type="ECO:0000256" key="7">
    <source>
        <dbReference type="ARBA" id="ARBA00022777"/>
    </source>
</evidence>
<dbReference type="PANTHER" id="PTHR12595">
    <property type="entry name" value="POS9-ACTIVATING FACTOR FAP7-RELATED"/>
    <property type="match status" value="1"/>
</dbReference>
<keyword evidence="6 10" id="KW-0547">Nucleotide-binding</keyword>
<evidence type="ECO:0000256" key="4">
    <source>
        <dbReference type="ARBA" id="ARBA00022552"/>
    </source>
</evidence>
<dbReference type="GO" id="GO:0005634">
    <property type="term" value="C:nucleus"/>
    <property type="evidence" value="ECO:0007669"/>
    <property type="project" value="UniProtKB-SubCell"/>
</dbReference>
<dbReference type="Gene3D" id="3.40.50.300">
    <property type="entry name" value="P-loop containing nucleotide triphosphate hydrolases"/>
    <property type="match status" value="1"/>
</dbReference>
<comment type="function">
    <text evidence="10">Broad-specificity nucleoside monophosphate (NMP) kinase that catalyzes the reversible transfer of the terminal phosphate group between nucleoside triphosphates and monophosphates. Has also ATPase activity. Involved in the late cytoplasmic maturation steps of the 40S ribosomal particles, specifically 18S rRNA maturation. While NMP activity is not required for ribosome maturation, ATPase activity is. Associates transiently with small ribosomal subunit protein uS11. ATP hydrolysis breaks the interaction with uS11. May temporarily remove uS11 from the ribosome to enable a conformational change of the ribosomal RNA that is needed for the final maturation step of the small ribosomal subunit. Its NMP activity may have a role in nuclear energy homeostasis.</text>
</comment>
<feature type="region of interest" description="NMPbind" evidence="10">
    <location>
        <begin position="34"/>
        <end position="57"/>
    </location>
</feature>
<keyword evidence="3 10" id="KW-0690">Ribosome biogenesis</keyword>
<keyword evidence="7 10" id="KW-0418">Kinase</keyword>
<gene>
    <name evidence="11" type="ORF">TGDOM2_233400</name>
</gene>
<dbReference type="GO" id="GO:0004017">
    <property type="term" value="F:AMP kinase activity"/>
    <property type="evidence" value="ECO:0007669"/>
    <property type="project" value="UniProtKB-UniRule"/>
</dbReference>
<feature type="binding site" evidence="10">
    <location>
        <position position="110"/>
    </location>
    <ligand>
        <name>ATP</name>
        <dbReference type="ChEBI" id="CHEBI:30616"/>
    </ligand>
</feature>
<feature type="region of interest" description="LID" evidence="10">
    <location>
        <begin position="109"/>
        <end position="119"/>
    </location>
</feature>
<keyword evidence="9 10" id="KW-0539">Nucleus</keyword>
<dbReference type="GO" id="GO:0005737">
    <property type="term" value="C:cytoplasm"/>
    <property type="evidence" value="ECO:0007669"/>
    <property type="project" value="UniProtKB-SubCell"/>
</dbReference>
<dbReference type="PANTHER" id="PTHR12595:SF0">
    <property type="entry name" value="ADENYLATE KINASE ISOENZYME 6"/>
    <property type="match status" value="1"/>
</dbReference>
<evidence type="ECO:0000256" key="8">
    <source>
        <dbReference type="ARBA" id="ARBA00022840"/>
    </source>
</evidence>
<dbReference type="GO" id="GO:0042274">
    <property type="term" value="P:ribosomal small subunit biogenesis"/>
    <property type="evidence" value="ECO:0007669"/>
    <property type="project" value="UniProtKB-UniRule"/>
</dbReference>
<protein>
    <recommendedName>
        <fullName evidence="10">Adenylate kinase isoenzyme 6 homolog</fullName>
        <shortName evidence="10">AK6</shortName>
        <ecNumber evidence="10">2.7.4.3</ecNumber>
    </recommendedName>
    <alternativeName>
        <fullName evidence="10">Dual activity adenylate kinase/ATPase</fullName>
        <shortName evidence="10">AK/ATPase</shortName>
    </alternativeName>
</protein>
<dbReference type="HAMAP" id="MF_00039">
    <property type="entry name" value="Adenylate_kinase_AK6"/>
    <property type="match status" value="1"/>
</dbReference>
<dbReference type="VEuPathDB" id="ToxoDB:TGDOM2_233400"/>
<comment type="subunit">
    <text evidence="10">Interacts with small ribosomal subunit protein uS11. Not a structural component of 43S pre-ribosomes, but transiently interacts with them by binding to uS11.</text>
</comment>
<dbReference type="GO" id="GO:0016887">
    <property type="term" value="F:ATP hydrolysis activity"/>
    <property type="evidence" value="ECO:0007669"/>
    <property type="project" value="UniProtKB-UniRule"/>
</dbReference>
<dbReference type="GO" id="GO:0006364">
    <property type="term" value="P:rRNA processing"/>
    <property type="evidence" value="ECO:0007669"/>
    <property type="project" value="UniProtKB-KW"/>
</dbReference>
<comment type="catalytic activity">
    <reaction evidence="1 10">
        <text>AMP + ATP = 2 ADP</text>
        <dbReference type="Rhea" id="RHEA:12973"/>
        <dbReference type="ChEBI" id="CHEBI:30616"/>
        <dbReference type="ChEBI" id="CHEBI:456215"/>
        <dbReference type="ChEBI" id="CHEBI:456216"/>
        <dbReference type="EC" id="2.7.4.3"/>
    </reaction>
</comment>
<dbReference type="OrthoDB" id="10251185at2759"/>
<comment type="caution">
    <text evidence="10">Lacks conserved residue(s) required for the propagation of feature annotation.</text>
</comment>
<comment type="catalytic activity">
    <reaction evidence="10">
        <text>ATP + H2O = ADP + phosphate + H(+)</text>
        <dbReference type="Rhea" id="RHEA:13065"/>
        <dbReference type="ChEBI" id="CHEBI:15377"/>
        <dbReference type="ChEBI" id="CHEBI:15378"/>
        <dbReference type="ChEBI" id="CHEBI:30616"/>
        <dbReference type="ChEBI" id="CHEBI:43474"/>
        <dbReference type="ChEBI" id="CHEBI:456216"/>
    </reaction>
</comment>
<feature type="binding site" evidence="10">
    <location>
        <position position="18"/>
    </location>
    <ligand>
        <name>ATP</name>
        <dbReference type="ChEBI" id="CHEBI:30616"/>
    </ligand>
</feature>
<keyword evidence="5 10" id="KW-0808">Transferase</keyword>
<proteinExistence type="inferred from homology"/>
<dbReference type="GO" id="GO:0005524">
    <property type="term" value="F:ATP binding"/>
    <property type="evidence" value="ECO:0007669"/>
    <property type="project" value="UniProtKB-KW"/>
</dbReference>
<keyword evidence="8 10" id="KW-0067">ATP-binding</keyword>
<organism evidence="11 12">
    <name type="scientific">Toxoplasma gondii GAB2-2007-GAL-DOM2</name>
    <dbReference type="NCBI Taxonomy" id="1130820"/>
    <lineage>
        <taxon>Eukaryota</taxon>
        <taxon>Sar</taxon>
        <taxon>Alveolata</taxon>
        <taxon>Apicomplexa</taxon>
        <taxon>Conoidasida</taxon>
        <taxon>Coccidia</taxon>
        <taxon>Eucoccidiorida</taxon>
        <taxon>Eimeriorina</taxon>
        <taxon>Sarcocystidae</taxon>
        <taxon>Toxoplasma</taxon>
    </lineage>
</organism>
<evidence type="ECO:0000256" key="10">
    <source>
        <dbReference type="HAMAP-Rule" id="MF_03173"/>
    </source>
</evidence>
<feature type="binding site" evidence="10">
    <location>
        <position position="17"/>
    </location>
    <ligand>
        <name>ATP</name>
        <dbReference type="ChEBI" id="CHEBI:30616"/>
    </ligand>
</feature>
<keyword evidence="2 10" id="KW-0963">Cytoplasm</keyword>
<dbReference type="AlphaFoldDB" id="A0A086KWU9"/>
<comment type="caution">
    <text evidence="11">The sequence shown here is derived from an EMBL/GenBank/DDBJ whole genome shotgun (WGS) entry which is preliminary data.</text>
</comment>
<evidence type="ECO:0000256" key="3">
    <source>
        <dbReference type="ARBA" id="ARBA00022517"/>
    </source>
</evidence>
<dbReference type="FunFam" id="3.40.50.300:FF:000372">
    <property type="entry name" value="Adenylate kinase isoenzyme 6 homolog"/>
    <property type="match status" value="1"/>
</dbReference>
<dbReference type="EMBL" id="AHZU02000070">
    <property type="protein sequence ID" value="KFG48867.1"/>
    <property type="molecule type" value="Genomic_DNA"/>
</dbReference>
<dbReference type="Proteomes" id="UP000028837">
    <property type="component" value="Unassembled WGS sequence"/>
</dbReference>
<feature type="binding site" evidence="10">
    <location>
        <position position="14"/>
    </location>
    <ligand>
        <name>ATP</name>
        <dbReference type="ChEBI" id="CHEBI:30616"/>
    </ligand>
</feature>
<dbReference type="SUPFAM" id="SSF52540">
    <property type="entry name" value="P-loop containing nucleoside triphosphate hydrolases"/>
    <property type="match status" value="1"/>
</dbReference>
<comment type="similarity">
    <text evidence="10">Belongs to the adenylate kinase family. AK6 subfamily.</text>
</comment>
<reference evidence="11 12" key="1">
    <citation type="submission" date="2014-02" db="EMBL/GenBank/DDBJ databases">
        <authorList>
            <person name="Sibley D."/>
            <person name="Venepally P."/>
            <person name="Karamycheva S."/>
            <person name="Hadjithomas M."/>
            <person name="Khan A."/>
            <person name="Brunk B."/>
            <person name="Roos D."/>
            <person name="Caler E."/>
            <person name="Lorenzi H."/>
        </authorList>
    </citation>
    <scope>NUCLEOTIDE SEQUENCE [LARGE SCALE GENOMIC DNA]</scope>
    <source>
        <strain evidence="11 12">GAB2-2007-GAL-DOM2</strain>
    </source>
</reference>
<evidence type="ECO:0000313" key="12">
    <source>
        <dbReference type="Proteomes" id="UP000028837"/>
    </source>
</evidence>